<dbReference type="EMBL" id="JAGRRH010000019">
    <property type="protein sequence ID" value="KAG7350012.1"/>
    <property type="molecule type" value="Genomic_DNA"/>
</dbReference>
<keyword evidence="3" id="KW-1185">Reference proteome</keyword>
<reference evidence="2" key="1">
    <citation type="journal article" date="2021" name="Sci. Rep.">
        <title>Diploid genomic architecture of Nitzschia inconspicua, an elite biomass production diatom.</title>
        <authorList>
            <person name="Oliver A."/>
            <person name="Podell S."/>
            <person name="Pinowska A."/>
            <person name="Traller J.C."/>
            <person name="Smith S.R."/>
            <person name="McClure R."/>
            <person name="Beliaev A."/>
            <person name="Bohutskyi P."/>
            <person name="Hill E.A."/>
            <person name="Rabines A."/>
            <person name="Zheng H."/>
            <person name="Allen L.Z."/>
            <person name="Kuo A."/>
            <person name="Grigoriev I.V."/>
            <person name="Allen A.E."/>
            <person name="Hazlebeck D."/>
            <person name="Allen E.E."/>
        </authorList>
    </citation>
    <scope>NUCLEOTIDE SEQUENCE</scope>
    <source>
        <strain evidence="2">Hildebrandi</strain>
    </source>
</reference>
<evidence type="ECO:0000313" key="3">
    <source>
        <dbReference type="Proteomes" id="UP000693970"/>
    </source>
</evidence>
<gene>
    <name evidence="2" type="ORF">IV203_012609</name>
</gene>
<accession>A0A9K3KUJ1</accession>
<reference evidence="2" key="2">
    <citation type="submission" date="2021-04" db="EMBL/GenBank/DDBJ databases">
        <authorList>
            <person name="Podell S."/>
        </authorList>
    </citation>
    <scope>NUCLEOTIDE SEQUENCE</scope>
    <source>
        <strain evidence="2">Hildebrandi</strain>
    </source>
</reference>
<evidence type="ECO:0000256" key="1">
    <source>
        <dbReference type="SAM" id="MobiDB-lite"/>
    </source>
</evidence>
<sequence length="92" mass="10556">MASKRSSSDNTTMARKKYKPRAGEGAIARILTKMIYPKRAVNDPKEVSVIVLISEEEKSVNRRQQLCYTFYIEGDTSNICYARHFLLLVARQ</sequence>
<dbReference type="AlphaFoldDB" id="A0A9K3KUJ1"/>
<protein>
    <submittedName>
        <fullName evidence="2">Uncharacterized protein</fullName>
    </submittedName>
</protein>
<name>A0A9K3KUJ1_9STRA</name>
<organism evidence="2 3">
    <name type="scientific">Nitzschia inconspicua</name>
    <dbReference type="NCBI Taxonomy" id="303405"/>
    <lineage>
        <taxon>Eukaryota</taxon>
        <taxon>Sar</taxon>
        <taxon>Stramenopiles</taxon>
        <taxon>Ochrophyta</taxon>
        <taxon>Bacillariophyta</taxon>
        <taxon>Bacillariophyceae</taxon>
        <taxon>Bacillariophycidae</taxon>
        <taxon>Bacillariales</taxon>
        <taxon>Bacillariaceae</taxon>
        <taxon>Nitzschia</taxon>
    </lineage>
</organism>
<feature type="region of interest" description="Disordered" evidence="1">
    <location>
        <begin position="1"/>
        <end position="21"/>
    </location>
</feature>
<proteinExistence type="predicted"/>
<evidence type="ECO:0000313" key="2">
    <source>
        <dbReference type="EMBL" id="KAG7350012.1"/>
    </source>
</evidence>
<dbReference type="Proteomes" id="UP000693970">
    <property type="component" value="Unassembled WGS sequence"/>
</dbReference>
<feature type="compositionally biased region" description="Polar residues" evidence="1">
    <location>
        <begin position="1"/>
        <end position="13"/>
    </location>
</feature>
<comment type="caution">
    <text evidence="2">The sequence shown here is derived from an EMBL/GenBank/DDBJ whole genome shotgun (WGS) entry which is preliminary data.</text>
</comment>